<evidence type="ECO:0000256" key="1">
    <source>
        <dbReference type="SAM" id="MobiDB-lite"/>
    </source>
</evidence>
<dbReference type="AlphaFoldDB" id="A0A392UNP1"/>
<accession>A0A392UNP1</accession>
<dbReference type="EMBL" id="LXQA010859058">
    <property type="protein sequence ID" value="MCI74367.1"/>
    <property type="molecule type" value="Genomic_DNA"/>
</dbReference>
<protein>
    <submittedName>
        <fullName evidence="2">Uncharacterized protein</fullName>
    </submittedName>
</protein>
<evidence type="ECO:0000313" key="3">
    <source>
        <dbReference type="Proteomes" id="UP000265520"/>
    </source>
</evidence>
<organism evidence="2 3">
    <name type="scientific">Trifolium medium</name>
    <dbReference type="NCBI Taxonomy" id="97028"/>
    <lineage>
        <taxon>Eukaryota</taxon>
        <taxon>Viridiplantae</taxon>
        <taxon>Streptophyta</taxon>
        <taxon>Embryophyta</taxon>
        <taxon>Tracheophyta</taxon>
        <taxon>Spermatophyta</taxon>
        <taxon>Magnoliopsida</taxon>
        <taxon>eudicotyledons</taxon>
        <taxon>Gunneridae</taxon>
        <taxon>Pentapetalae</taxon>
        <taxon>rosids</taxon>
        <taxon>fabids</taxon>
        <taxon>Fabales</taxon>
        <taxon>Fabaceae</taxon>
        <taxon>Papilionoideae</taxon>
        <taxon>50 kb inversion clade</taxon>
        <taxon>NPAAA clade</taxon>
        <taxon>Hologalegina</taxon>
        <taxon>IRL clade</taxon>
        <taxon>Trifolieae</taxon>
        <taxon>Trifolium</taxon>
    </lineage>
</organism>
<feature type="region of interest" description="Disordered" evidence="1">
    <location>
        <begin position="1"/>
        <end position="36"/>
    </location>
</feature>
<keyword evidence="3" id="KW-1185">Reference proteome</keyword>
<comment type="caution">
    <text evidence="2">The sequence shown here is derived from an EMBL/GenBank/DDBJ whole genome shotgun (WGS) entry which is preliminary data.</text>
</comment>
<dbReference type="Proteomes" id="UP000265520">
    <property type="component" value="Unassembled WGS sequence"/>
</dbReference>
<proteinExistence type="predicted"/>
<sequence length="36" mass="4107">MQTPTSHYRGKKPFMITTGDSGRAEEKQLKPPYEPV</sequence>
<reference evidence="2 3" key="1">
    <citation type="journal article" date="2018" name="Front. Plant Sci.">
        <title>Red Clover (Trifolium pratense) and Zigzag Clover (T. medium) - A Picture of Genomic Similarities and Differences.</title>
        <authorList>
            <person name="Dluhosova J."/>
            <person name="Istvanek J."/>
            <person name="Nedelnik J."/>
            <person name="Repkova J."/>
        </authorList>
    </citation>
    <scope>NUCLEOTIDE SEQUENCE [LARGE SCALE GENOMIC DNA]</scope>
    <source>
        <strain evidence="3">cv. 10/8</strain>
        <tissue evidence="2">Leaf</tissue>
    </source>
</reference>
<name>A0A392UNP1_9FABA</name>
<feature type="non-terminal residue" evidence="2">
    <location>
        <position position="36"/>
    </location>
</feature>
<evidence type="ECO:0000313" key="2">
    <source>
        <dbReference type="EMBL" id="MCI74367.1"/>
    </source>
</evidence>